<organism evidence="1 2">
    <name type="scientific">Novipirellula caenicola</name>
    <dbReference type="NCBI Taxonomy" id="1536901"/>
    <lineage>
        <taxon>Bacteria</taxon>
        <taxon>Pseudomonadati</taxon>
        <taxon>Planctomycetota</taxon>
        <taxon>Planctomycetia</taxon>
        <taxon>Pirellulales</taxon>
        <taxon>Pirellulaceae</taxon>
        <taxon>Novipirellula</taxon>
    </lineage>
</organism>
<dbReference type="SUPFAM" id="SSF50998">
    <property type="entry name" value="Quinoprotein alcohol dehydrogenase-like"/>
    <property type="match status" value="1"/>
</dbReference>
<sequence>MIQNGKPVVVWRADKAICKYASPVAVNGEAYFLSKANVLHCLNIESGEVAYRQRLDGDCGPTPIVANGKLNFFLQERPVSCGRCGPQV</sequence>
<evidence type="ECO:0008006" key="3">
    <source>
        <dbReference type="Google" id="ProtNLM"/>
    </source>
</evidence>
<name>A0ABP9VVB4_9BACT</name>
<protein>
    <recommendedName>
        <fullName evidence="3">Pyrrolo-quinoline quinone</fullName>
    </recommendedName>
</protein>
<evidence type="ECO:0000313" key="1">
    <source>
        <dbReference type="EMBL" id="GAA5509072.1"/>
    </source>
</evidence>
<accession>A0ABP9VVB4</accession>
<dbReference type="InterPro" id="IPR011047">
    <property type="entry name" value="Quinoprotein_ADH-like_sf"/>
</dbReference>
<evidence type="ECO:0000313" key="2">
    <source>
        <dbReference type="Proteomes" id="UP001416858"/>
    </source>
</evidence>
<comment type="caution">
    <text evidence="1">The sequence shown here is derived from an EMBL/GenBank/DDBJ whole genome shotgun (WGS) entry which is preliminary data.</text>
</comment>
<gene>
    <name evidence="1" type="ORF">Rcae01_04541</name>
</gene>
<dbReference type="Gene3D" id="2.130.10.10">
    <property type="entry name" value="YVTN repeat-like/Quinoprotein amine dehydrogenase"/>
    <property type="match status" value="1"/>
</dbReference>
<dbReference type="EMBL" id="BAABRO010000012">
    <property type="protein sequence ID" value="GAA5509072.1"/>
    <property type="molecule type" value="Genomic_DNA"/>
</dbReference>
<reference evidence="1 2" key="1">
    <citation type="submission" date="2024-02" db="EMBL/GenBank/DDBJ databases">
        <title>Rhodopirellula caenicola NBRC 110016.</title>
        <authorList>
            <person name="Ichikawa N."/>
            <person name="Katano-Makiyama Y."/>
            <person name="Hidaka K."/>
        </authorList>
    </citation>
    <scope>NUCLEOTIDE SEQUENCE [LARGE SCALE GENOMIC DNA]</scope>
    <source>
        <strain evidence="1 2">NBRC 110016</strain>
    </source>
</reference>
<dbReference type="InterPro" id="IPR015943">
    <property type="entry name" value="WD40/YVTN_repeat-like_dom_sf"/>
</dbReference>
<dbReference type="RefSeq" id="WP_345685834.1">
    <property type="nucleotide sequence ID" value="NZ_BAABRO010000012.1"/>
</dbReference>
<proteinExistence type="predicted"/>
<dbReference type="Proteomes" id="UP001416858">
    <property type="component" value="Unassembled WGS sequence"/>
</dbReference>
<keyword evidence="2" id="KW-1185">Reference proteome</keyword>